<name>A0A5P0V446_9BACT</name>
<dbReference type="EMBL" id="VZAZ01000041">
    <property type="protein sequence ID" value="MQO55961.1"/>
    <property type="molecule type" value="Genomic_DNA"/>
</dbReference>
<evidence type="ECO:0000313" key="8">
    <source>
        <dbReference type="EMBL" id="MQN09790.1"/>
    </source>
</evidence>
<feature type="domain" description="SusD-like N-terminal" evidence="7">
    <location>
        <begin position="59"/>
        <end position="221"/>
    </location>
</feature>
<evidence type="ECO:0000313" key="9">
    <source>
        <dbReference type="EMBL" id="MQO03371.1"/>
    </source>
</evidence>
<evidence type="ECO:0000313" key="13">
    <source>
        <dbReference type="Proteomes" id="UP000406735"/>
    </source>
</evidence>
<dbReference type="Proteomes" id="UP000358159">
    <property type="component" value="Unassembled WGS sequence"/>
</dbReference>
<evidence type="ECO:0000259" key="6">
    <source>
        <dbReference type="Pfam" id="PF07980"/>
    </source>
</evidence>
<organism evidence="10 11">
    <name type="scientific">Segatella copri</name>
    <dbReference type="NCBI Taxonomy" id="165179"/>
    <lineage>
        <taxon>Bacteria</taxon>
        <taxon>Pseudomonadati</taxon>
        <taxon>Bacteroidota</taxon>
        <taxon>Bacteroidia</taxon>
        <taxon>Bacteroidales</taxon>
        <taxon>Prevotellaceae</taxon>
        <taxon>Segatella</taxon>
    </lineage>
</organism>
<comment type="subcellular location">
    <subcellularLocation>
        <location evidence="1">Cell outer membrane</location>
    </subcellularLocation>
</comment>
<dbReference type="AlphaFoldDB" id="A0A5P0V446"/>
<protein>
    <submittedName>
        <fullName evidence="10">RagB/SusD family nutrient uptake outer membrane protein</fullName>
    </submittedName>
</protein>
<dbReference type="Proteomes" id="UP000390763">
    <property type="component" value="Unassembled WGS sequence"/>
</dbReference>
<keyword evidence="5" id="KW-0998">Cell outer membrane</keyword>
<dbReference type="SUPFAM" id="SSF48452">
    <property type="entry name" value="TPR-like"/>
    <property type="match status" value="1"/>
</dbReference>
<dbReference type="InterPro" id="IPR012944">
    <property type="entry name" value="SusD_RagB_dom"/>
</dbReference>
<sequence>MTKVMNNLLSKYKIGGVVLGLALSIGLTSCDDMFKPAIENHLGFEYMYDHPDYADGLLGNAYTRLPNGSYSFNDVATDDAVSNDATDSYRKMTGVDSWTSSNNPVETWRNCRAAIQYINLFLANVDKVNWNSDEVVRAMYEQRYIGEAKGLRALFMYYLLRAHGGLDANGKLLGVPNDLVPTNVSSDFNSLEVRASYADCMKQLIADAEEAVRVLPVDYKDTDNETMTVSCLGKSYTVTKATYNRVLGTNFAGRLSGRIARAVLAQATLMAASPAFASGSGVTYEQAAQYAKAVLDLNGGISGIDTNGLEWYADPNMKDLTAAECPKEVLWRTEKSENNDLETKYYPPSIYGQGRINPTQNLVDAFPAANGYPITDAKSEYDPANPYANRDPRLAKYIIYNGQTAGSGNAVINTQADNATNLDGLNKDVSKSTRTGYYMKKLLRQDINLDPTVNGKAYHYTARIRYTELYLDYAEAANEAYGPKGGTGYSAYDVIKAIRERAGLGEFGDDPYLEECAQSKEKMRDLIRNERRIELCFEGFRFWDLRRWKANLTEEAKGMSITNEEAGKKYTPISVETRNFKENAFYGPIPYDQILNFPSLVQNAGW</sequence>
<dbReference type="InterPro" id="IPR011990">
    <property type="entry name" value="TPR-like_helical_dom_sf"/>
</dbReference>
<evidence type="ECO:0000256" key="3">
    <source>
        <dbReference type="ARBA" id="ARBA00022729"/>
    </source>
</evidence>
<dbReference type="PROSITE" id="PS51257">
    <property type="entry name" value="PROKAR_LIPOPROTEIN"/>
    <property type="match status" value="1"/>
</dbReference>
<feature type="domain" description="RagB/SusD" evidence="6">
    <location>
        <begin position="328"/>
        <end position="606"/>
    </location>
</feature>
<evidence type="ECO:0000256" key="5">
    <source>
        <dbReference type="ARBA" id="ARBA00023237"/>
    </source>
</evidence>
<dbReference type="InterPro" id="IPR033985">
    <property type="entry name" value="SusD-like_N"/>
</dbReference>
<keyword evidence="3" id="KW-0732">Signal</keyword>
<dbReference type="Pfam" id="PF07980">
    <property type="entry name" value="SusD_RagB"/>
    <property type="match status" value="1"/>
</dbReference>
<dbReference type="EMBL" id="VZCY01000065">
    <property type="protein sequence ID" value="MQN09790.1"/>
    <property type="molecule type" value="Genomic_DNA"/>
</dbReference>
<keyword evidence="4" id="KW-0472">Membrane</keyword>
<proteinExistence type="inferred from homology"/>
<dbReference type="EMBL" id="VZBT01000039">
    <property type="protein sequence ID" value="MQO03371.1"/>
    <property type="molecule type" value="Genomic_DNA"/>
</dbReference>
<gene>
    <name evidence="10" type="ORF">F7D42_09625</name>
    <name evidence="9" type="ORF">F7D62_04440</name>
    <name evidence="8" type="ORF">F7D97_07620</name>
</gene>
<reference evidence="11 12" key="1">
    <citation type="submission" date="2019-09" db="EMBL/GenBank/DDBJ databases">
        <title>Distinct polysaccharide growth profiles of human intestinal Prevotella copri isolates.</title>
        <authorList>
            <person name="Fehlner-Peach H."/>
            <person name="Magnabosco C."/>
            <person name="Raghavan V."/>
            <person name="Scher J.U."/>
            <person name="Tett A."/>
            <person name="Cox L.M."/>
            <person name="Gottsegen C."/>
            <person name="Watters A."/>
            <person name="Wiltshire- Gordon J.D."/>
            <person name="Segata N."/>
            <person name="Bonneau R."/>
            <person name="Littman D.R."/>
        </authorList>
    </citation>
    <scope>NUCLEOTIDE SEQUENCE [LARGE SCALE GENOMIC DNA]</scope>
    <source>
        <strain evidence="10 11">BVe41219</strain>
        <strain evidence="9">IAK279</strain>
        <strain evidence="12">iAK279</strain>
        <strain evidence="8">IK21513</strain>
        <strain evidence="13">iK21513</strain>
    </source>
</reference>
<dbReference type="Gene3D" id="1.25.40.390">
    <property type="match status" value="1"/>
</dbReference>
<evidence type="ECO:0000313" key="11">
    <source>
        <dbReference type="Proteomes" id="UP000358159"/>
    </source>
</evidence>
<evidence type="ECO:0000256" key="1">
    <source>
        <dbReference type="ARBA" id="ARBA00004442"/>
    </source>
</evidence>
<evidence type="ECO:0000259" key="7">
    <source>
        <dbReference type="Pfam" id="PF14322"/>
    </source>
</evidence>
<evidence type="ECO:0000256" key="2">
    <source>
        <dbReference type="ARBA" id="ARBA00006275"/>
    </source>
</evidence>
<comment type="caution">
    <text evidence="10">The sequence shown here is derived from an EMBL/GenBank/DDBJ whole genome shotgun (WGS) entry which is preliminary data.</text>
</comment>
<evidence type="ECO:0000313" key="10">
    <source>
        <dbReference type="EMBL" id="MQO55961.1"/>
    </source>
</evidence>
<evidence type="ECO:0000256" key="4">
    <source>
        <dbReference type="ARBA" id="ARBA00023136"/>
    </source>
</evidence>
<comment type="similarity">
    <text evidence="2">Belongs to the SusD family.</text>
</comment>
<dbReference type="GO" id="GO:0009279">
    <property type="term" value="C:cell outer membrane"/>
    <property type="evidence" value="ECO:0007669"/>
    <property type="project" value="UniProtKB-SubCell"/>
</dbReference>
<dbReference type="Pfam" id="PF14322">
    <property type="entry name" value="SusD-like_3"/>
    <property type="match status" value="1"/>
</dbReference>
<accession>A0A5P0V446</accession>
<dbReference type="Proteomes" id="UP000406735">
    <property type="component" value="Unassembled WGS sequence"/>
</dbReference>
<evidence type="ECO:0000313" key="12">
    <source>
        <dbReference type="Proteomes" id="UP000390763"/>
    </source>
</evidence>